<keyword evidence="1" id="KW-0808">Transferase</keyword>
<dbReference type="PANTHER" id="PTHR45740">
    <property type="entry name" value="POLY [ADP-RIBOSE] POLYMERASE"/>
    <property type="match status" value="1"/>
</dbReference>
<protein>
    <recommendedName>
        <fullName evidence="1">Poly [ADP-ribose] polymerase</fullName>
        <shortName evidence="1">PARP</shortName>
        <ecNumber evidence="1">2.4.2.-</ecNumber>
    </recommendedName>
</protein>
<proteinExistence type="predicted"/>
<dbReference type="OrthoDB" id="6366153at2759"/>
<dbReference type="SUPFAM" id="SSF56399">
    <property type="entry name" value="ADP-ribosylation"/>
    <property type="match status" value="1"/>
</dbReference>
<sequence>MEELISSESDYQFVENHMREMMNTNPWNPELTGFIIGKIYRINHPEIWKKYVERKKEIAAEVVDENETFVKELRLYHGSPYVEKIVAEGFRIDESKNGHFGRGIYFAEDSSKSNYYTLGGSGNPCPVHKTYTCGECERKMLLCIVALGKQHVVEKFGSEQANCVTKRNSGYHTLRGAKGRSIDNTEHIIYDQRQVCT</sequence>
<dbReference type="Proteomes" id="UP000494165">
    <property type="component" value="Unassembled WGS sequence"/>
</dbReference>
<dbReference type="InterPro" id="IPR012317">
    <property type="entry name" value="Poly(ADP-ribose)pol_cat_dom"/>
</dbReference>
<dbReference type="PROSITE" id="PS51059">
    <property type="entry name" value="PARP_CATALYTIC"/>
    <property type="match status" value="1"/>
</dbReference>
<name>A0A8S1DIG5_9INSE</name>
<accession>A0A8S1DIG5</accession>
<feature type="domain" description="PARP catalytic" evidence="2">
    <location>
        <begin position="1"/>
        <end position="197"/>
    </location>
</feature>
<dbReference type="GO" id="GO:1990404">
    <property type="term" value="F:NAD+-protein mono-ADP-ribosyltransferase activity"/>
    <property type="evidence" value="ECO:0007669"/>
    <property type="project" value="TreeGrafter"/>
</dbReference>
<dbReference type="GO" id="GO:0005634">
    <property type="term" value="C:nucleus"/>
    <property type="evidence" value="ECO:0007669"/>
    <property type="project" value="TreeGrafter"/>
</dbReference>
<dbReference type="PANTHER" id="PTHR45740:SF17">
    <property type="entry name" value="POLY [ADP-RIBOSE] POLYMERASE TANKYRASE-2-LIKE"/>
    <property type="match status" value="1"/>
</dbReference>
<evidence type="ECO:0000256" key="1">
    <source>
        <dbReference type="RuleBase" id="RU362114"/>
    </source>
</evidence>
<comment type="caution">
    <text evidence="3">The sequence shown here is derived from an EMBL/GenBank/DDBJ whole genome shotgun (WGS) entry which is preliminary data.</text>
</comment>
<reference evidence="3 4" key="1">
    <citation type="submission" date="2020-04" db="EMBL/GenBank/DDBJ databases">
        <authorList>
            <person name="Alioto T."/>
            <person name="Alioto T."/>
            <person name="Gomez Garrido J."/>
        </authorList>
    </citation>
    <scope>NUCLEOTIDE SEQUENCE [LARGE SCALE GENOMIC DNA]</scope>
</reference>
<dbReference type="GO" id="GO:0003950">
    <property type="term" value="F:NAD+ poly-ADP-ribosyltransferase activity"/>
    <property type="evidence" value="ECO:0007669"/>
    <property type="project" value="UniProtKB-UniRule"/>
</dbReference>
<dbReference type="Gene3D" id="3.90.228.10">
    <property type="match status" value="1"/>
</dbReference>
<keyword evidence="4" id="KW-1185">Reference proteome</keyword>
<dbReference type="EMBL" id="CADEPI010000207">
    <property type="protein sequence ID" value="CAB3380430.1"/>
    <property type="molecule type" value="Genomic_DNA"/>
</dbReference>
<dbReference type="InterPro" id="IPR051712">
    <property type="entry name" value="ARTD-AVP"/>
</dbReference>
<gene>
    <name evidence="3" type="ORF">CLODIP_2_CD04528</name>
</gene>
<dbReference type="AlphaFoldDB" id="A0A8S1DIG5"/>
<dbReference type="Pfam" id="PF00644">
    <property type="entry name" value="PARP"/>
    <property type="match status" value="1"/>
</dbReference>
<evidence type="ECO:0000313" key="4">
    <source>
        <dbReference type="Proteomes" id="UP000494165"/>
    </source>
</evidence>
<evidence type="ECO:0000259" key="2">
    <source>
        <dbReference type="PROSITE" id="PS51059"/>
    </source>
</evidence>
<organism evidence="3 4">
    <name type="scientific">Cloeon dipterum</name>
    <dbReference type="NCBI Taxonomy" id="197152"/>
    <lineage>
        <taxon>Eukaryota</taxon>
        <taxon>Metazoa</taxon>
        <taxon>Ecdysozoa</taxon>
        <taxon>Arthropoda</taxon>
        <taxon>Hexapoda</taxon>
        <taxon>Insecta</taxon>
        <taxon>Pterygota</taxon>
        <taxon>Palaeoptera</taxon>
        <taxon>Ephemeroptera</taxon>
        <taxon>Pisciforma</taxon>
        <taxon>Baetidae</taxon>
        <taxon>Cloeon</taxon>
    </lineage>
</organism>
<keyword evidence="1" id="KW-0328">Glycosyltransferase</keyword>
<evidence type="ECO:0000313" key="3">
    <source>
        <dbReference type="EMBL" id="CAB3380430.1"/>
    </source>
</evidence>
<keyword evidence="1" id="KW-0520">NAD</keyword>
<dbReference type="EC" id="2.4.2.-" evidence="1"/>